<sequence>MSERARYATLMTAPQLAALQQSAPDSLVIVDCSFDLANPAAGRDAYHASHIPGAFYLHLDNELSGPKTGTNGRHPLPDADALVARLRALGVNDDTQVVAYDRQGSMYAARLWWLLRWVGHADVAVLDGGLQAWEAAHYPVDKIVPDEPQLNATPGNLTRKPSLVALVNADIVQKYLGHADKPVIDARAPDRYRGENETLDPVGGHIPGARNRFFRDNLQADGTFKPAEQLRADFAAVLAGAKPADTMLQCGSGVTACHNALAMEIAGLTGAALYAGSWSEWCSDPARPVATGPNP</sequence>
<dbReference type="InterPro" id="IPR036873">
    <property type="entry name" value="Rhodanese-like_dom_sf"/>
</dbReference>
<dbReference type="Proteomes" id="UP000077927">
    <property type="component" value="Chromosome 1"/>
</dbReference>
<keyword evidence="1 3" id="KW-0808">Transferase</keyword>
<reference evidence="8" key="3">
    <citation type="submission" date="2016-06" db="EMBL/GenBank/DDBJ databases">
        <authorList>
            <person name="Xu Y."/>
            <person name="Nagy A."/>
            <person name="Yan X."/>
            <person name="Kim S.W."/>
            <person name="Haley B."/>
            <person name="Liu N.T."/>
            <person name="Nou X."/>
        </authorList>
    </citation>
    <scope>NUCLEOTIDE SEQUENCE [LARGE SCALE GENOMIC DNA]</scope>
    <source>
        <strain evidence="8">ATCC 49129</strain>
    </source>
</reference>
<keyword evidence="6" id="KW-0670">Pyruvate</keyword>
<dbReference type="InterPro" id="IPR045078">
    <property type="entry name" value="TST/MPST-like"/>
</dbReference>
<dbReference type="PATRIC" id="fig|190721.6.peg.945"/>
<dbReference type="CDD" id="cd01448">
    <property type="entry name" value="TST_Repeat_1"/>
    <property type="match status" value="1"/>
</dbReference>
<dbReference type="InterPro" id="IPR001763">
    <property type="entry name" value="Rhodanese-like_dom"/>
</dbReference>
<feature type="domain" description="Rhodanese" evidence="4">
    <location>
        <begin position="177"/>
        <end position="290"/>
    </location>
</feature>
<dbReference type="PANTHER" id="PTHR11364">
    <property type="entry name" value="THIOSULFATE SULFERTANSFERASE"/>
    <property type="match status" value="1"/>
</dbReference>
<dbReference type="EMBL" id="CP012605">
    <property type="protein sequence ID" value="ANH74671.1"/>
    <property type="molecule type" value="Genomic_DNA"/>
</dbReference>
<reference evidence="5 7" key="1">
    <citation type="submission" date="2015-09" db="EMBL/GenBank/DDBJ databases">
        <authorList>
            <person name="Xu Y."/>
            <person name="Nagy A."/>
            <person name="Liu N.T."/>
            <person name="Nou X."/>
        </authorList>
    </citation>
    <scope>NUCLEOTIDE SEQUENCE [LARGE SCALE GENOMIC DNA]</scope>
    <source>
        <strain evidence="5 7">FC1138</strain>
    </source>
</reference>
<evidence type="ECO:0000313" key="8">
    <source>
        <dbReference type="Proteomes" id="UP000078572"/>
    </source>
</evidence>
<dbReference type="EMBL" id="CP016022">
    <property type="protein sequence ID" value="ANJ71726.1"/>
    <property type="molecule type" value="Genomic_DNA"/>
</dbReference>
<dbReference type="Proteomes" id="UP000078572">
    <property type="component" value="Chromosome 1"/>
</dbReference>
<dbReference type="PROSITE" id="PS00683">
    <property type="entry name" value="RHODANESE_2"/>
    <property type="match status" value="1"/>
</dbReference>
<dbReference type="CDD" id="cd01449">
    <property type="entry name" value="TST_Repeat_2"/>
    <property type="match status" value="1"/>
</dbReference>
<proteinExistence type="predicted"/>
<dbReference type="GO" id="GO:0004792">
    <property type="term" value="F:thiosulfate-cyanide sulfurtransferase activity"/>
    <property type="evidence" value="ECO:0007669"/>
    <property type="project" value="InterPro"/>
</dbReference>
<dbReference type="PROSITE" id="PS00380">
    <property type="entry name" value="RHODANESE_1"/>
    <property type="match status" value="1"/>
</dbReference>
<evidence type="ECO:0000313" key="7">
    <source>
        <dbReference type="Proteomes" id="UP000077927"/>
    </source>
</evidence>
<dbReference type="SUPFAM" id="SSF52821">
    <property type="entry name" value="Rhodanese/Cell cycle control phosphatase"/>
    <property type="match status" value="2"/>
</dbReference>
<gene>
    <name evidence="6" type="ORF">A9Y76_04215</name>
    <name evidence="5" type="ORF">ACS15_0944</name>
</gene>
<dbReference type="STRING" id="190721.ACS15_0944"/>
<dbReference type="KEGG" id="rin:ACS15_0944"/>
<dbReference type="PANTHER" id="PTHR11364:SF27">
    <property type="entry name" value="SULFURTRANSFERASE"/>
    <property type="match status" value="1"/>
</dbReference>
<name>A0A191ZUF5_9RALS</name>
<accession>A0A191ZUF5</accession>
<dbReference type="SMART" id="SM00450">
    <property type="entry name" value="RHOD"/>
    <property type="match status" value="2"/>
</dbReference>
<dbReference type="RefSeq" id="WP_021195133.1">
    <property type="nucleotide sequence ID" value="NZ_CP012605.1"/>
</dbReference>
<dbReference type="PROSITE" id="PS50206">
    <property type="entry name" value="RHODANESE_3"/>
    <property type="match status" value="2"/>
</dbReference>
<evidence type="ECO:0000313" key="5">
    <source>
        <dbReference type="EMBL" id="ANH74671.1"/>
    </source>
</evidence>
<keyword evidence="8" id="KW-1185">Reference proteome</keyword>
<dbReference type="InterPro" id="IPR001307">
    <property type="entry name" value="Thiosulphate_STrfase_CS"/>
</dbReference>
<evidence type="ECO:0000256" key="1">
    <source>
        <dbReference type="ARBA" id="ARBA00022679"/>
    </source>
</evidence>
<protein>
    <recommendedName>
        <fullName evidence="3">Sulfurtransferase</fullName>
    </recommendedName>
</protein>
<dbReference type="AlphaFoldDB" id="A0A191ZUF5"/>
<evidence type="ECO:0000256" key="3">
    <source>
        <dbReference type="RuleBase" id="RU000507"/>
    </source>
</evidence>
<dbReference type="GeneID" id="61525216"/>
<dbReference type="Pfam" id="PF00581">
    <property type="entry name" value="Rhodanese"/>
    <property type="match status" value="2"/>
</dbReference>
<reference evidence="6" key="2">
    <citation type="submission" date="2016-06" db="EMBL/GenBank/DDBJ databases">
        <authorList>
            <person name="Kjaerup R.B."/>
            <person name="Dalgaard T.S."/>
            <person name="Juul-Madsen H.R."/>
        </authorList>
    </citation>
    <scope>NUCLEOTIDE SEQUENCE [LARGE SCALE GENOMIC DNA]</scope>
    <source>
        <strain evidence="6">ATCC 49129</strain>
    </source>
</reference>
<feature type="domain" description="Rhodanese" evidence="4">
    <location>
        <begin position="23"/>
        <end position="142"/>
    </location>
</feature>
<evidence type="ECO:0000259" key="4">
    <source>
        <dbReference type="PROSITE" id="PS50206"/>
    </source>
</evidence>
<dbReference type="Gene3D" id="3.40.250.10">
    <property type="entry name" value="Rhodanese-like domain"/>
    <property type="match status" value="2"/>
</dbReference>
<keyword evidence="2" id="KW-0677">Repeat</keyword>
<organism evidence="6 8">
    <name type="scientific">Ralstonia insidiosa</name>
    <dbReference type="NCBI Taxonomy" id="190721"/>
    <lineage>
        <taxon>Bacteria</taxon>
        <taxon>Pseudomonadati</taxon>
        <taxon>Pseudomonadota</taxon>
        <taxon>Betaproteobacteria</taxon>
        <taxon>Burkholderiales</taxon>
        <taxon>Burkholderiaceae</taxon>
        <taxon>Ralstonia</taxon>
    </lineage>
</organism>
<evidence type="ECO:0000256" key="2">
    <source>
        <dbReference type="ARBA" id="ARBA00022737"/>
    </source>
</evidence>
<dbReference type="OrthoDB" id="9781034at2"/>
<evidence type="ECO:0000313" key="6">
    <source>
        <dbReference type="EMBL" id="ANJ71726.1"/>
    </source>
</evidence>